<accession>A0A9Q3VMF9</accession>
<feature type="domain" description="AMP-binding enzyme C-terminal" evidence="6">
    <location>
        <begin position="474"/>
        <end position="586"/>
    </location>
</feature>
<dbReference type="GO" id="GO:0006633">
    <property type="term" value="P:fatty acid biosynthetic process"/>
    <property type="evidence" value="ECO:0007669"/>
    <property type="project" value="TreeGrafter"/>
</dbReference>
<comment type="similarity">
    <text evidence="1">Belongs to the ATP-dependent AMP-binding enzyme family.</text>
</comment>
<dbReference type="GO" id="GO:0071766">
    <property type="term" value="P:Actinobacterium-type cell wall biogenesis"/>
    <property type="evidence" value="ECO:0007669"/>
    <property type="project" value="UniProtKB-ARBA"/>
</dbReference>
<organism evidence="7 8">
    <name type="scientific">Streptomyces guryensis</name>
    <dbReference type="NCBI Taxonomy" id="2886947"/>
    <lineage>
        <taxon>Bacteria</taxon>
        <taxon>Bacillati</taxon>
        <taxon>Actinomycetota</taxon>
        <taxon>Actinomycetes</taxon>
        <taxon>Kitasatosporales</taxon>
        <taxon>Streptomycetaceae</taxon>
        <taxon>Streptomyces</taxon>
    </lineage>
</organism>
<dbReference type="InterPro" id="IPR025110">
    <property type="entry name" value="AMP-bd_C"/>
</dbReference>
<keyword evidence="3" id="KW-0276">Fatty acid metabolism</keyword>
<dbReference type="GO" id="GO:0016874">
    <property type="term" value="F:ligase activity"/>
    <property type="evidence" value="ECO:0007669"/>
    <property type="project" value="UniProtKB-KW"/>
</dbReference>
<evidence type="ECO:0000256" key="1">
    <source>
        <dbReference type="ARBA" id="ARBA00006432"/>
    </source>
</evidence>
<evidence type="ECO:0000313" key="7">
    <source>
        <dbReference type="EMBL" id="MCD9876573.1"/>
    </source>
</evidence>
<dbReference type="InterPro" id="IPR045851">
    <property type="entry name" value="AMP-bd_C_sf"/>
</dbReference>
<dbReference type="GO" id="GO:0005886">
    <property type="term" value="C:plasma membrane"/>
    <property type="evidence" value="ECO:0007669"/>
    <property type="project" value="TreeGrafter"/>
</dbReference>
<sequence length="595" mass="63898">MSTTDDGMAVRIGSVSERSPLTLPALLAHRAKTASDQVAYVHLINGEEPGEQTTYGELHAAVQGRAQALAGRPGAARSAVLMYPTGLEFIRSFLACAAAGIAGAPVQVPTRRLAVQQLRGIADDAGTTMVLTTRSVRDQVYSDFGELPQLAGLDLIATDDLAPPATLVRLPEVGLSDVALLQYTSGATGSPKGVMVTHANYWANTAETDALWPFGDDGTVVTWLPLFHDMGVMLGVVVPLWAGCPAYLMEPEAFIRRPARWLEALSRFGGTHSSAPNFAYDLCLRDGPREPIDLSRWRAAISGAEPVRPHTMHEFIGKFAPYGLNPRAVSPAYGLAENTLKACGSRADTEPAQLWLDADELGQGRVVLLPGDPAGGSELTSAGVPVMSCGVPVGETQIRIVDPHTLRAVGPDRLGEIWVSGPCVAAGYIGRGEESERSFRARIRDEEEAGPFLRTGDTGFVRDGEVYVTGRMKDMIIIKGRDRYPQDLEYSAEQSHPLLHPTSAAAFVVDTGEQESLVLVVEVDGKAQRSAGIDELSEAVRGAVARDHRLEAADVVLIRRGALPRTTSGKIRRNTCRELYESGTLPRLDRALERA</sequence>
<protein>
    <submittedName>
        <fullName evidence="7">Fatty acyl-AMP ligase</fullName>
    </submittedName>
</protein>
<keyword evidence="4" id="KW-0443">Lipid metabolism</keyword>
<comment type="caution">
    <text evidence="7">The sequence shown here is derived from an EMBL/GenBank/DDBJ whole genome shotgun (WGS) entry which is preliminary data.</text>
</comment>
<dbReference type="Gene3D" id="3.30.300.30">
    <property type="match status" value="1"/>
</dbReference>
<dbReference type="PANTHER" id="PTHR22754">
    <property type="entry name" value="DISCO-INTERACTING PROTEIN 2 DIP2 -RELATED"/>
    <property type="match status" value="1"/>
</dbReference>
<dbReference type="CDD" id="cd05931">
    <property type="entry name" value="FAAL"/>
    <property type="match status" value="1"/>
</dbReference>
<proteinExistence type="inferred from homology"/>
<dbReference type="Pfam" id="PF00501">
    <property type="entry name" value="AMP-binding"/>
    <property type="match status" value="1"/>
</dbReference>
<reference evidence="7" key="1">
    <citation type="submission" date="2021-12" db="EMBL/GenBank/DDBJ databases">
        <authorList>
            <person name="Lee J.-H."/>
            <person name="Kim S.-B."/>
        </authorList>
    </citation>
    <scope>NUCLEOTIDE SEQUENCE</scope>
    <source>
        <strain evidence="7">NR30</strain>
    </source>
</reference>
<feature type="domain" description="AMP-dependent synthetase/ligase" evidence="5">
    <location>
        <begin position="28"/>
        <end position="428"/>
    </location>
</feature>
<name>A0A9Q3VMF9_9ACTN</name>
<dbReference type="Gene3D" id="3.40.50.12780">
    <property type="entry name" value="N-terminal domain of ligase-like"/>
    <property type="match status" value="1"/>
</dbReference>
<dbReference type="InterPro" id="IPR000873">
    <property type="entry name" value="AMP-dep_synth/lig_dom"/>
</dbReference>
<evidence type="ECO:0000256" key="4">
    <source>
        <dbReference type="ARBA" id="ARBA00023098"/>
    </source>
</evidence>
<gene>
    <name evidence="7" type="ORF">LJ657_23615</name>
</gene>
<evidence type="ECO:0000313" key="8">
    <source>
        <dbReference type="Proteomes" id="UP001108029"/>
    </source>
</evidence>
<dbReference type="GO" id="GO:0070566">
    <property type="term" value="F:adenylyltransferase activity"/>
    <property type="evidence" value="ECO:0007669"/>
    <property type="project" value="TreeGrafter"/>
</dbReference>
<dbReference type="RefSeq" id="WP_232650720.1">
    <property type="nucleotide sequence ID" value="NZ_JAJSBI010000011.1"/>
</dbReference>
<dbReference type="InterPro" id="IPR042099">
    <property type="entry name" value="ANL_N_sf"/>
</dbReference>
<evidence type="ECO:0000256" key="2">
    <source>
        <dbReference type="ARBA" id="ARBA00022598"/>
    </source>
</evidence>
<keyword evidence="8" id="KW-1185">Reference proteome</keyword>
<keyword evidence="2 7" id="KW-0436">Ligase</keyword>
<dbReference type="InterPro" id="IPR040097">
    <property type="entry name" value="FAAL/FAAC"/>
</dbReference>
<evidence type="ECO:0000259" key="6">
    <source>
        <dbReference type="Pfam" id="PF23024"/>
    </source>
</evidence>
<evidence type="ECO:0000259" key="5">
    <source>
        <dbReference type="Pfam" id="PF00501"/>
    </source>
</evidence>
<dbReference type="PANTHER" id="PTHR22754:SF32">
    <property type="entry name" value="DISCO-INTERACTING PROTEIN 2"/>
    <property type="match status" value="1"/>
</dbReference>
<dbReference type="EMBL" id="JAJSBI010000011">
    <property type="protein sequence ID" value="MCD9876573.1"/>
    <property type="molecule type" value="Genomic_DNA"/>
</dbReference>
<dbReference type="SUPFAM" id="SSF56801">
    <property type="entry name" value="Acetyl-CoA synthetase-like"/>
    <property type="match status" value="1"/>
</dbReference>
<dbReference type="FunFam" id="3.40.50.12780:FF:000013">
    <property type="entry name" value="Long-chain-fatty-acid--AMP ligase FadD32"/>
    <property type="match status" value="1"/>
</dbReference>
<dbReference type="AlphaFoldDB" id="A0A9Q3VMF9"/>
<dbReference type="Pfam" id="PF23024">
    <property type="entry name" value="AMP-dom_DIP2-like"/>
    <property type="match status" value="1"/>
</dbReference>
<dbReference type="Proteomes" id="UP001108029">
    <property type="component" value="Unassembled WGS sequence"/>
</dbReference>
<evidence type="ECO:0000256" key="3">
    <source>
        <dbReference type="ARBA" id="ARBA00022832"/>
    </source>
</evidence>